<dbReference type="AlphaFoldDB" id="A0A645IJD7"/>
<name>A0A645IJD7_9ZZZZ</name>
<sequence length="150" mass="17057">MAFTLRNPWQDGRVDIPAAGTHHHAGLWGEAHRSINRLTAFNRANTAAIAQMATHDPQRAKRDAKFFGERRADVLMAGSMKTVATDTKLCVIPPRKRIDIGWLFQRLMKRGIKHGNRRHVGQQLAKHVDAEQVNRVVQGRQFGKAFNFRQ</sequence>
<proteinExistence type="predicted"/>
<accession>A0A645IJD7</accession>
<organism evidence="1">
    <name type="scientific">bioreactor metagenome</name>
    <dbReference type="NCBI Taxonomy" id="1076179"/>
    <lineage>
        <taxon>unclassified sequences</taxon>
        <taxon>metagenomes</taxon>
        <taxon>ecological metagenomes</taxon>
    </lineage>
</organism>
<dbReference type="EMBL" id="VSSQ01110743">
    <property type="protein sequence ID" value="MPN48424.1"/>
    <property type="molecule type" value="Genomic_DNA"/>
</dbReference>
<protein>
    <submittedName>
        <fullName evidence="1">Uncharacterized protein</fullName>
    </submittedName>
</protein>
<reference evidence="1" key="1">
    <citation type="submission" date="2019-08" db="EMBL/GenBank/DDBJ databases">
        <authorList>
            <person name="Kucharzyk K."/>
            <person name="Murdoch R.W."/>
            <person name="Higgins S."/>
            <person name="Loffler F."/>
        </authorList>
    </citation>
    <scope>NUCLEOTIDE SEQUENCE</scope>
</reference>
<comment type="caution">
    <text evidence="1">The sequence shown here is derived from an EMBL/GenBank/DDBJ whole genome shotgun (WGS) entry which is preliminary data.</text>
</comment>
<gene>
    <name evidence="1" type="ORF">SDC9_196031</name>
</gene>
<evidence type="ECO:0000313" key="1">
    <source>
        <dbReference type="EMBL" id="MPN48424.1"/>
    </source>
</evidence>